<name>U4L6A9_PYROM</name>
<dbReference type="AlphaFoldDB" id="U4L6A9"/>
<sequence>MEFRELLMEAASGEKVGYRYHISGIISEIMQSWDELLDNIELPPSFHRSSTSCHDPSGCVVSLPFSYLLVHISSHFFSSLCPPLIFL</sequence>
<keyword evidence="2" id="KW-1185">Reference proteome</keyword>
<accession>U4L6A9</accession>
<organism evidence="1 2">
    <name type="scientific">Pyronema omphalodes (strain CBS 100304)</name>
    <name type="common">Pyronema confluens</name>
    <dbReference type="NCBI Taxonomy" id="1076935"/>
    <lineage>
        <taxon>Eukaryota</taxon>
        <taxon>Fungi</taxon>
        <taxon>Dikarya</taxon>
        <taxon>Ascomycota</taxon>
        <taxon>Pezizomycotina</taxon>
        <taxon>Pezizomycetes</taxon>
        <taxon>Pezizales</taxon>
        <taxon>Pyronemataceae</taxon>
        <taxon>Pyronema</taxon>
    </lineage>
</organism>
<dbReference type="Proteomes" id="UP000018144">
    <property type="component" value="Unassembled WGS sequence"/>
</dbReference>
<reference evidence="1 2" key="1">
    <citation type="journal article" date="2013" name="PLoS Genet.">
        <title>The genome and development-dependent transcriptomes of Pyronema confluens: a window into fungal evolution.</title>
        <authorList>
            <person name="Traeger S."/>
            <person name="Altegoer F."/>
            <person name="Freitag M."/>
            <person name="Gabaldon T."/>
            <person name="Kempken F."/>
            <person name="Kumar A."/>
            <person name="Marcet-Houben M."/>
            <person name="Poggeler S."/>
            <person name="Stajich J.E."/>
            <person name="Nowrousian M."/>
        </authorList>
    </citation>
    <scope>NUCLEOTIDE SEQUENCE [LARGE SCALE GENOMIC DNA]</scope>
    <source>
        <strain evidence="2">CBS 100304</strain>
        <tissue evidence="1">Vegetative mycelium</tissue>
    </source>
</reference>
<dbReference type="EMBL" id="HF935675">
    <property type="protein sequence ID" value="CCX12010.1"/>
    <property type="molecule type" value="Genomic_DNA"/>
</dbReference>
<proteinExistence type="predicted"/>
<protein>
    <submittedName>
        <fullName evidence="1">Uncharacterized protein</fullName>
    </submittedName>
</protein>
<evidence type="ECO:0000313" key="1">
    <source>
        <dbReference type="EMBL" id="CCX12010.1"/>
    </source>
</evidence>
<gene>
    <name evidence="1" type="ORF">PCON_11604</name>
</gene>
<evidence type="ECO:0000313" key="2">
    <source>
        <dbReference type="Proteomes" id="UP000018144"/>
    </source>
</evidence>